<protein>
    <recommendedName>
        <fullName evidence="3">Circularly permuted ATPgrasp domain protein</fullName>
    </recommendedName>
</protein>
<gene>
    <name evidence="1" type="ORF">LEP1GSC050_1750</name>
</gene>
<keyword evidence="2" id="KW-1185">Reference proteome</keyword>
<name>T0F685_9LEPT</name>
<reference evidence="1" key="1">
    <citation type="submission" date="2013-05" db="EMBL/GenBank/DDBJ databases">
        <authorList>
            <person name="Harkins D.M."/>
            <person name="Durkin A.S."/>
            <person name="Brinkac L.M."/>
            <person name="Haft D.H."/>
            <person name="Selengut J.D."/>
            <person name="Sanka R."/>
            <person name="DePew J."/>
            <person name="Purushe J."/>
            <person name="Hartskeerl R.A."/>
            <person name="Ahmed A."/>
            <person name="van der Linden H."/>
            <person name="Goris M.G.A."/>
            <person name="Vinetz J.M."/>
            <person name="Sutton G.G."/>
            <person name="Nierman W.C."/>
            <person name="Fouts D.E."/>
        </authorList>
    </citation>
    <scope>NUCLEOTIDE SEQUENCE [LARGE SCALE GENOMIC DNA]</scope>
    <source>
        <strain evidence="1">5399</strain>
    </source>
</reference>
<dbReference type="OrthoDB" id="344992at2"/>
<dbReference type="STRING" id="1049789.LEP1GSC050_1750"/>
<dbReference type="RefSeq" id="WP_010570149.1">
    <property type="nucleotide sequence ID" value="NZ_AHMO02000011.1"/>
</dbReference>
<dbReference type="Proteomes" id="UP000015454">
    <property type="component" value="Unassembled WGS sequence"/>
</dbReference>
<proteinExistence type="predicted"/>
<comment type="caution">
    <text evidence="1">The sequence shown here is derived from an EMBL/GenBank/DDBJ whole genome shotgun (WGS) entry which is preliminary data.</text>
</comment>
<dbReference type="EMBL" id="AHMO02000011">
    <property type="protein sequence ID" value="EQA43441.1"/>
    <property type="molecule type" value="Genomic_DNA"/>
</dbReference>
<evidence type="ECO:0000313" key="1">
    <source>
        <dbReference type="EMBL" id="EQA43441.1"/>
    </source>
</evidence>
<dbReference type="SUPFAM" id="SSF56059">
    <property type="entry name" value="Glutathione synthetase ATP-binding domain-like"/>
    <property type="match status" value="1"/>
</dbReference>
<accession>T0F685</accession>
<sequence>MNDSTICDERIADVLNDTCSCSSLDIDKLNEGPLKAVHSPIPANQFFSETPSFINLSEVERMKDILHSIRSALQLPSIRNEFLKSYPREITRRNSEGGVFLSLDFHRTSDGPKLIEINTNAGGAFLQFKLMTAQIRCCKAVDLALPNLNELKGLKDTFFSIFIEEWSANGHSGLPKVVAIVDNNPQAQFLYSEFLLFRDLFQSKGIKCIILSPEQIERRNGNLYFEDQKIDLIYNRLTDFHLFSPECAHLHSAWSNGEVVLTPNPMDYDLFARKSNLVFLSDSTFLKSAGLDEHSLEILERSIPKTSFVNPDKSVEIWNKRKSIFFKPEEGFGSKAAYCGGKLTKGKYNEILNGDYIYQELIPPSVRTTSISGTKIGMKMDLRAYIYRNEILLFASRLYRGQTTNFSTKGGGFSPVYVMPDIVQVLN</sequence>
<evidence type="ECO:0008006" key="3">
    <source>
        <dbReference type="Google" id="ProtNLM"/>
    </source>
</evidence>
<organism evidence="1 2">
    <name type="scientific">Leptospira broomii serovar Hurstbridge str. 5399</name>
    <dbReference type="NCBI Taxonomy" id="1049789"/>
    <lineage>
        <taxon>Bacteria</taxon>
        <taxon>Pseudomonadati</taxon>
        <taxon>Spirochaetota</taxon>
        <taxon>Spirochaetia</taxon>
        <taxon>Leptospirales</taxon>
        <taxon>Leptospiraceae</taxon>
        <taxon>Leptospira</taxon>
    </lineage>
</organism>
<dbReference type="AlphaFoldDB" id="T0F685"/>
<evidence type="ECO:0000313" key="2">
    <source>
        <dbReference type="Proteomes" id="UP000015454"/>
    </source>
</evidence>